<dbReference type="PANTHER" id="PTHR43581">
    <property type="entry name" value="ATP/GTP PHOSPHATASE"/>
    <property type="match status" value="1"/>
</dbReference>
<dbReference type="KEGG" id="pib:BBD41_19760"/>
<dbReference type="InterPro" id="IPR034139">
    <property type="entry name" value="TOPRIM_OLD"/>
</dbReference>
<name>A0A1B2E3R2_9BACL</name>
<gene>
    <name evidence="3" type="ORF">BBD41_19760</name>
</gene>
<dbReference type="InterPro" id="IPR027417">
    <property type="entry name" value="P-loop_NTPase"/>
</dbReference>
<reference evidence="3" key="1">
    <citation type="submission" date="2016-08" db="EMBL/GenBank/DDBJ databases">
        <title>Complete Genome Seqeunce of Paenibacillus sp. nov. IHBB 9852 from high altitute lake of Indian trans-Himalayas.</title>
        <authorList>
            <person name="Kiran S."/>
            <person name="Swarnkar M.K."/>
            <person name="Rana A."/>
            <person name="Tewari R."/>
            <person name="Gulati A."/>
        </authorList>
    </citation>
    <scope>NUCLEOTIDE SEQUENCE [LARGE SCALE GENOMIC DNA]</scope>
    <source>
        <strain evidence="3">IHBB 9852</strain>
    </source>
</reference>
<accession>A0A1B2E3R2</accession>
<dbReference type="CDD" id="cd01026">
    <property type="entry name" value="TOPRIM_OLD"/>
    <property type="match status" value="1"/>
</dbReference>
<feature type="domain" description="OLD protein-like TOPRIM" evidence="2">
    <location>
        <begin position="396"/>
        <end position="472"/>
    </location>
</feature>
<protein>
    <submittedName>
        <fullName evidence="3">Uncharacterized protein</fullName>
    </submittedName>
</protein>
<dbReference type="Gene3D" id="3.40.50.300">
    <property type="entry name" value="P-loop containing nucleotide triphosphate hydrolases"/>
    <property type="match status" value="1"/>
</dbReference>
<dbReference type="SUPFAM" id="SSF52540">
    <property type="entry name" value="P-loop containing nucleoside triphosphate hydrolases"/>
    <property type="match status" value="1"/>
</dbReference>
<dbReference type="Pfam" id="PF20469">
    <property type="entry name" value="OLD-like_TOPRIM"/>
    <property type="match status" value="1"/>
</dbReference>
<feature type="domain" description="Endonuclease GajA/Old nuclease/RecF-like AAA" evidence="1">
    <location>
        <begin position="1"/>
        <end position="350"/>
    </location>
</feature>
<organism evidence="3">
    <name type="scientific">Paenibacillus ihbetae</name>
    <dbReference type="NCBI Taxonomy" id="1870820"/>
    <lineage>
        <taxon>Bacteria</taxon>
        <taxon>Bacillati</taxon>
        <taxon>Bacillota</taxon>
        <taxon>Bacilli</taxon>
        <taxon>Bacillales</taxon>
        <taxon>Paenibacillaceae</taxon>
        <taxon>Paenibacillus</taxon>
    </lineage>
</organism>
<dbReference type="InterPro" id="IPR041685">
    <property type="entry name" value="AAA_GajA/Old/RecF-like"/>
</dbReference>
<evidence type="ECO:0000259" key="2">
    <source>
        <dbReference type="Pfam" id="PF20469"/>
    </source>
</evidence>
<evidence type="ECO:0000259" key="1">
    <source>
        <dbReference type="Pfam" id="PF13175"/>
    </source>
</evidence>
<dbReference type="PANTHER" id="PTHR43581:SF4">
    <property type="entry name" value="ATP_GTP PHOSPHATASE"/>
    <property type="match status" value="1"/>
</dbReference>
<dbReference type="EMBL" id="CP016809">
    <property type="protein sequence ID" value="ANY74620.1"/>
    <property type="molecule type" value="Genomic_DNA"/>
</dbReference>
<sequence length="705" mass="79404">MYLKELRIWNFRKYGISGVDNNLPGTTVHFHPTFNLLIGENDSGKTAIIDAIKLTLGTTSDDSLWITDEDFFVSKDGVSSTELKIECILAGLTDEEAGVFFEWLSFDINGNYELQVRLIAKKQAAEARVAERIDKYIKAGPEISSSRLEGLAREILRTTYLKPLRNAEIELQPGIRSRLAQILKSHPAFINKDRSTKHELELTFEEANKQVEAFFLKPYGEDQKKTIQLQLKQYLSEFFNTPVGDEPETKSKFKITSVKLNEILRKLSLLLEEVPSGLGSLNLLFIAAELLLHDDDLAIGPNLTLIEEIEAHLHPQAQLRLIKYLQDKVDDESGNVGSQFILSTHSPTLAASTQLKHIILLYDGVAYPMGPEYTAFDPEDYEFLERFLDATKSNLFFAKGVIFVEGDAENLLLPTIANLMGRPLHKFGVSIVNIGNTAFKRYVKIYSRSEAWLEKYPEANLMMPVSIVTDLDVRPLAYYLDKKSKSDESPALRDIYILNEDNIDQVADEMGIETEQINHLLNQAFGTQSSFKEEIQSYVKVGGSAFARIIELIREPLSAETIESLRTHKAKSLTDTYGSLQGNIGLNYAKNWTLEYEIALSGLGMMLAEAIHTIQHKNLSSTEREEKFKAYKQLLEELPPEARAYQIYRPLLKKNVSKATAAQYLAVILQKNSEVTRISLLNDGTLSYLRDAIYHVTGGAPSDAN</sequence>
<proteinExistence type="predicted"/>
<dbReference type="Pfam" id="PF13175">
    <property type="entry name" value="AAA_15"/>
    <property type="match status" value="1"/>
</dbReference>
<dbReference type="InterPro" id="IPR051396">
    <property type="entry name" value="Bact_Antivir_Def_Nuclease"/>
</dbReference>
<dbReference type="AlphaFoldDB" id="A0A1B2E3R2"/>
<evidence type="ECO:0000313" key="3">
    <source>
        <dbReference type="EMBL" id="ANY74620.1"/>
    </source>
</evidence>